<reference evidence="1" key="1">
    <citation type="submission" date="2022-11" db="EMBL/GenBank/DDBJ databases">
        <title>Parathalassolutuus dongxingensis gen. nov., sp. nov., a novel member of family Oceanospirillaceae isolated from a coastal shrimp pond in Guangxi, China.</title>
        <authorList>
            <person name="Chen H."/>
        </authorList>
    </citation>
    <scope>NUCLEOTIDE SEQUENCE</scope>
    <source>
        <strain evidence="1">G-43</strain>
    </source>
</reference>
<organism evidence="1 2">
    <name type="scientific">Parathalassolituus penaei</name>
    <dbReference type="NCBI Taxonomy" id="2997323"/>
    <lineage>
        <taxon>Bacteria</taxon>
        <taxon>Pseudomonadati</taxon>
        <taxon>Pseudomonadota</taxon>
        <taxon>Gammaproteobacteria</taxon>
        <taxon>Oceanospirillales</taxon>
        <taxon>Oceanospirillaceae</taxon>
        <taxon>Parathalassolituus</taxon>
    </lineage>
</organism>
<accession>A0A9X3ITC1</accession>
<keyword evidence="2" id="KW-1185">Reference proteome</keyword>
<dbReference type="EMBL" id="JAPNOA010000039">
    <property type="protein sequence ID" value="MCY0966155.1"/>
    <property type="molecule type" value="Genomic_DNA"/>
</dbReference>
<dbReference type="Proteomes" id="UP001150830">
    <property type="component" value="Unassembled WGS sequence"/>
</dbReference>
<dbReference type="RefSeq" id="WP_283174366.1">
    <property type="nucleotide sequence ID" value="NZ_JAPNOA010000039.1"/>
</dbReference>
<comment type="caution">
    <text evidence="1">The sequence shown here is derived from an EMBL/GenBank/DDBJ whole genome shotgun (WGS) entry which is preliminary data.</text>
</comment>
<name>A0A9X3ITC1_9GAMM</name>
<sequence length="155" mass="17600">MLTTEKITTGMITKEQWSQLQQQLASSHVVVTLELDGNRLTIERRHMTENRTALCVFINGSIRIGSGWPDSDHFSSLTEKVWRKRSKALYGPAKIKQLEKELGKRGARQVFSKLDKTIEWFDPTFNTAASLVRQFKRLQGLTLVSINGQPVQEAA</sequence>
<dbReference type="AlphaFoldDB" id="A0A9X3ITC1"/>
<gene>
    <name evidence="1" type="ORF">OUO13_13255</name>
</gene>
<evidence type="ECO:0000313" key="2">
    <source>
        <dbReference type="Proteomes" id="UP001150830"/>
    </source>
</evidence>
<proteinExistence type="predicted"/>
<evidence type="ECO:0000313" key="1">
    <source>
        <dbReference type="EMBL" id="MCY0966155.1"/>
    </source>
</evidence>
<protein>
    <submittedName>
        <fullName evidence="1">Uncharacterized protein</fullName>
    </submittedName>
</protein>